<gene>
    <name evidence="8" type="ORF">D3876_07730</name>
</gene>
<feature type="transmembrane region" description="Helical" evidence="7">
    <location>
        <begin position="41"/>
        <end position="62"/>
    </location>
</feature>
<evidence type="ECO:0000256" key="5">
    <source>
        <dbReference type="ARBA" id="ARBA00022989"/>
    </source>
</evidence>
<evidence type="ECO:0000256" key="3">
    <source>
        <dbReference type="ARBA" id="ARBA00022475"/>
    </source>
</evidence>
<feature type="transmembrane region" description="Helical" evidence="7">
    <location>
        <begin position="83"/>
        <end position="104"/>
    </location>
</feature>
<evidence type="ECO:0000313" key="9">
    <source>
        <dbReference type="Proteomes" id="UP000286100"/>
    </source>
</evidence>
<evidence type="ECO:0000256" key="2">
    <source>
        <dbReference type="ARBA" id="ARBA00007430"/>
    </source>
</evidence>
<feature type="transmembrane region" description="Helical" evidence="7">
    <location>
        <begin position="116"/>
        <end position="134"/>
    </location>
</feature>
<dbReference type="CDD" id="cd13127">
    <property type="entry name" value="MATE_tuaB_like"/>
    <property type="match status" value="1"/>
</dbReference>
<comment type="caution">
    <text evidence="8">The sequence shown here is derived from an EMBL/GenBank/DDBJ whole genome shotgun (WGS) entry which is preliminary data.</text>
</comment>
<dbReference type="PANTHER" id="PTHR30250">
    <property type="entry name" value="PST FAMILY PREDICTED COLANIC ACID TRANSPORTER"/>
    <property type="match status" value="1"/>
</dbReference>
<dbReference type="Proteomes" id="UP000286100">
    <property type="component" value="Unassembled WGS sequence"/>
</dbReference>
<keyword evidence="4 7" id="KW-0812">Transmembrane</keyword>
<sequence>MFSGQVRRAVFWRSGSQIVAQIVMWGSTLAVIRILNPQDYGLFAMTQVILVLFNFLNGYGFASALIQSESLEQNRVRQAFGMLILLNAGLAILQLGAASIVAAYYRQPEIVSLLRVQALLYLATPFIALPDALLSRALDFRNQAKANLAAAMAGALTALGCALAGLGVWTLVFAPIALFYTRAICLTLASRMLVRPSFDFRGASTMFGFGGALLVANLFWTIQSQADIFIGGRVLDPHALGLYAEALFLTQIFVNKFVPPLNEVAFPAYSRLQNDSAAFAWSFLKAVRIIMLAAVPIYFGLAVSAEPAVLVLFGRKWIEIVPLVQILAFAMPFMTLHVLLAPALNAKGQPGLTARIAIIGAAIMVIAFLVGSRFGVAGLAWAWLFGFPVTTLAACALALPVIGARWRDLARAVAPGLIAAAGMALVAWAGDSMLPPLAPLPHLLALIALGGLSYAALLLLFARATLDELLRLVFRRRPAAA</sequence>
<evidence type="ECO:0000256" key="4">
    <source>
        <dbReference type="ARBA" id="ARBA00022692"/>
    </source>
</evidence>
<dbReference type="OrthoDB" id="7605542at2"/>
<dbReference type="GO" id="GO:0005886">
    <property type="term" value="C:plasma membrane"/>
    <property type="evidence" value="ECO:0007669"/>
    <property type="project" value="UniProtKB-SubCell"/>
</dbReference>
<dbReference type="AlphaFoldDB" id="A0A418WSH1"/>
<feature type="transmembrane region" description="Helical" evidence="7">
    <location>
        <begin position="18"/>
        <end position="35"/>
    </location>
</feature>
<feature type="transmembrane region" description="Helical" evidence="7">
    <location>
        <begin position="380"/>
        <end position="402"/>
    </location>
</feature>
<dbReference type="PANTHER" id="PTHR30250:SF10">
    <property type="entry name" value="LIPOPOLYSACCHARIDE BIOSYNTHESIS PROTEIN WZXC"/>
    <property type="match status" value="1"/>
</dbReference>
<keyword evidence="5 7" id="KW-1133">Transmembrane helix</keyword>
<name>A0A418WSH1_9SPHN</name>
<dbReference type="EMBL" id="QYUM01000002">
    <property type="protein sequence ID" value="RJF94136.1"/>
    <property type="molecule type" value="Genomic_DNA"/>
</dbReference>
<feature type="transmembrane region" description="Helical" evidence="7">
    <location>
        <begin position="352"/>
        <end position="374"/>
    </location>
</feature>
<keyword evidence="9" id="KW-1185">Reference proteome</keyword>
<feature type="transmembrane region" description="Helical" evidence="7">
    <location>
        <begin position="442"/>
        <end position="466"/>
    </location>
</feature>
<evidence type="ECO:0000256" key="6">
    <source>
        <dbReference type="ARBA" id="ARBA00023136"/>
    </source>
</evidence>
<evidence type="ECO:0000256" key="7">
    <source>
        <dbReference type="SAM" id="Phobius"/>
    </source>
</evidence>
<reference evidence="8 9" key="1">
    <citation type="submission" date="2018-09" db="EMBL/GenBank/DDBJ databases">
        <authorList>
            <person name="Zhu H."/>
        </authorList>
    </citation>
    <scope>NUCLEOTIDE SEQUENCE [LARGE SCALE GENOMIC DNA]</scope>
    <source>
        <strain evidence="8 9">K2R01-6</strain>
    </source>
</reference>
<comment type="similarity">
    <text evidence="2">Belongs to the polysaccharide synthase family.</text>
</comment>
<evidence type="ECO:0000313" key="8">
    <source>
        <dbReference type="EMBL" id="RJF94136.1"/>
    </source>
</evidence>
<proteinExistence type="inferred from homology"/>
<keyword evidence="3" id="KW-1003">Cell membrane</keyword>
<keyword evidence="6 7" id="KW-0472">Membrane</keyword>
<protein>
    <submittedName>
        <fullName evidence="8">Lipopolysaccharide biosynthesis protein</fullName>
    </submittedName>
</protein>
<feature type="transmembrane region" description="Helical" evidence="7">
    <location>
        <begin position="202"/>
        <end position="220"/>
    </location>
</feature>
<dbReference type="RefSeq" id="WP_119760848.1">
    <property type="nucleotide sequence ID" value="NZ_QYUM01000002.1"/>
</dbReference>
<comment type="subcellular location">
    <subcellularLocation>
        <location evidence="1">Cell membrane</location>
        <topology evidence="1">Multi-pass membrane protein</topology>
    </subcellularLocation>
</comment>
<dbReference type="Pfam" id="PF13440">
    <property type="entry name" value="Polysacc_synt_3"/>
    <property type="match status" value="1"/>
</dbReference>
<accession>A0A418WSH1</accession>
<evidence type="ECO:0000256" key="1">
    <source>
        <dbReference type="ARBA" id="ARBA00004651"/>
    </source>
</evidence>
<dbReference type="InterPro" id="IPR050833">
    <property type="entry name" value="Poly_Biosynth_Transport"/>
</dbReference>
<feature type="transmembrane region" description="Helical" evidence="7">
    <location>
        <begin position="320"/>
        <end position="340"/>
    </location>
</feature>
<feature type="transmembrane region" description="Helical" evidence="7">
    <location>
        <begin position="409"/>
        <end position="430"/>
    </location>
</feature>
<organism evidence="8 9">
    <name type="scientific">Sphingomonas cavernae</name>
    <dbReference type="NCBI Taxonomy" id="2320861"/>
    <lineage>
        <taxon>Bacteria</taxon>
        <taxon>Pseudomonadati</taxon>
        <taxon>Pseudomonadota</taxon>
        <taxon>Alphaproteobacteria</taxon>
        <taxon>Sphingomonadales</taxon>
        <taxon>Sphingomonadaceae</taxon>
        <taxon>Sphingomonas</taxon>
    </lineage>
</organism>